<dbReference type="Pfam" id="PF07728">
    <property type="entry name" value="AAA_5"/>
    <property type="match status" value="1"/>
</dbReference>
<keyword evidence="2" id="KW-0547">Nucleotide-binding</keyword>
<keyword evidence="3" id="KW-1185">Reference proteome</keyword>
<evidence type="ECO:0000313" key="3">
    <source>
        <dbReference type="Proteomes" id="UP000679307"/>
    </source>
</evidence>
<keyword evidence="2" id="KW-0067">ATP-binding</keyword>
<name>A0ABX8EG18_9ACTN</name>
<dbReference type="InterPro" id="IPR050764">
    <property type="entry name" value="CbbQ/NirQ/NorQ/GpvN"/>
</dbReference>
<dbReference type="GO" id="GO:0016787">
    <property type="term" value="F:hydrolase activity"/>
    <property type="evidence" value="ECO:0007669"/>
    <property type="project" value="UniProtKB-KW"/>
</dbReference>
<dbReference type="Proteomes" id="UP000679307">
    <property type="component" value="Chromosome"/>
</dbReference>
<dbReference type="PANTHER" id="PTHR42759">
    <property type="entry name" value="MOXR FAMILY PROTEIN"/>
    <property type="match status" value="1"/>
</dbReference>
<proteinExistence type="predicted"/>
<protein>
    <submittedName>
        <fullName evidence="2">Holliday junction ATP-dependent DNA helicase RuvB</fullName>
        <ecNumber evidence="2">3.6.4.12</ecNumber>
    </submittedName>
</protein>
<organism evidence="2 3">
    <name type="scientific">Nocardioides aquaticus</name>
    <dbReference type="NCBI Taxonomy" id="160826"/>
    <lineage>
        <taxon>Bacteria</taxon>
        <taxon>Bacillati</taxon>
        <taxon>Actinomycetota</taxon>
        <taxon>Actinomycetes</taxon>
        <taxon>Propionibacteriales</taxon>
        <taxon>Nocardioidaceae</taxon>
        <taxon>Nocardioides</taxon>
    </lineage>
</organism>
<dbReference type="EMBL" id="CP075371">
    <property type="protein sequence ID" value="QVT78586.1"/>
    <property type="molecule type" value="Genomic_DNA"/>
</dbReference>
<dbReference type="RefSeq" id="WP_214058154.1">
    <property type="nucleotide sequence ID" value="NZ_BAAAHS010000047.1"/>
</dbReference>
<accession>A0ABX8EG18</accession>
<sequence>MVTLASSPDLSPASMAERLRGTGYLADAELATVAFLAVKMQRPLLLEGEPGTGKTALAEALAESFGLPLVRLQCYEGIDASQALYDWDFPRQVLHLRALEAAGGAGSGVEEAEKSLYDERFLLARPILAALQQSPAVLLVDEVDRADDEFEAFLLEVLSTYRVSIPELGTVAATEPPLVVLTSNRTRELHDALKRRCLYHWIDHPGLEREVEIMRSRAPEIGHVLARQVVSLVQDLRARDDLEKPPGVAETLDWARALAHLGATELDLETSAATLGALVKYREDADKVRHALDQVMRT</sequence>
<evidence type="ECO:0000313" key="2">
    <source>
        <dbReference type="EMBL" id="QVT78586.1"/>
    </source>
</evidence>
<evidence type="ECO:0000259" key="1">
    <source>
        <dbReference type="SMART" id="SM00382"/>
    </source>
</evidence>
<keyword evidence="2" id="KW-0378">Hydrolase</keyword>
<dbReference type="SMART" id="SM00382">
    <property type="entry name" value="AAA"/>
    <property type="match status" value="1"/>
</dbReference>
<dbReference type="GO" id="GO:0003678">
    <property type="term" value="F:DNA helicase activity"/>
    <property type="evidence" value="ECO:0007669"/>
    <property type="project" value="UniProtKB-EC"/>
</dbReference>
<dbReference type="Gene3D" id="3.40.50.300">
    <property type="entry name" value="P-loop containing nucleotide triphosphate hydrolases"/>
    <property type="match status" value="1"/>
</dbReference>
<dbReference type="CDD" id="cd00009">
    <property type="entry name" value="AAA"/>
    <property type="match status" value="1"/>
</dbReference>
<dbReference type="InterPro" id="IPR011704">
    <property type="entry name" value="ATPase_dyneun-rel_AAA"/>
</dbReference>
<feature type="domain" description="AAA+ ATPase" evidence="1">
    <location>
        <begin position="40"/>
        <end position="207"/>
    </location>
</feature>
<dbReference type="EC" id="3.6.4.12" evidence="2"/>
<gene>
    <name evidence="2" type="primary">ruvB_1</name>
    <name evidence="2" type="ORF">ENKNEFLB_00964</name>
</gene>
<reference evidence="2 3" key="1">
    <citation type="submission" date="2021-05" db="EMBL/GenBank/DDBJ databases">
        <title>Complete genome of Nocardioides aquaticus KCTC 9944T isolated from meromictic and hypersaline Ekho Lake, Antarctica.</title>
        <authorList>
            <person name="Hwang K."/>
            <person name="Kim K.M."/>
            <person name="Choe H."/>
        </authorList>
    </citation>
    <scope>NUCLEOTIDE SEQUENCE [LARGE SCALE GENOMIC DNA]</scope>
    <source>
        <strain evidence="2 3">KCTC 9944</strain>
    </source>
</reference>
<keyword evidence="2" id="KW-0347">Helicase</keyword>
<dbReference type="PANTHER" id="PTHR42759:SF1">
    <property type="entry name" value="MAGNESIUM-CHELATASE SUBUNIT CHLD"/>
    <property type="match status" value="1"/>
</dbReference>
<dbReference type="SUPFAM" id="SSF52540">
    <property type="entry name" value="P-loop containing nucleoside triphosphate hydrolases"/>
    <property type="match status" value="1"/>
</dbReference>
<dbReference type="InterPro" id="IPR027417">
    <property type="entry name" value="P-loop_NTPase"/>
</dbReference>
<dbReference type="InterPro" id="IPR003593">
    <property type="entry name" value="AAA+_ATPase"/>
</dbReference>